<dbReference type="Gene3D" id="3.20.20.70">
    <property type="entry name" value="Aldolase class I"/>
    <property type="match status" value="1"/>
</dbReference>
<evidence type="ECO:0000256" key="2">
    <source>
        <dbReference type="ARBA" id="ARBA00022630"/>
    </source>
</evidence>
<feature type="domain" description="DUS-like FMN-binding" evidence="6">
    <location>
        <begin position="18"/>
        <end position="156"/>
    </location>
</feature>
<dbReference type="Pfam" id="PF01207">
    <property type="entry name" value="Dus"/>
    <property type="match status" value="1"/>
</dbReference>
<dbReference type="CDD" id="cd02801">
    <property type="entry name" value="DUS_like_FMN"/>
    <property type="match status" value="1"/>
</dbReference>
<dbReference type="PANTHER" id="PTHR45936">
    <property type="entry name" value="TRNA-DIHYDROURIDINE(20) SYNTHASE [NAD(P)+]-LIKE"/>
    <property type="match status" value="1"/>
</dbReference>
<keyword evidence="4" id="KW-0819">tRNA processing</keyword>
<dbReference type="GO" id="GO:0050660">
    <property type="term" value="F:flavin adenine dinucleotide binding"/>
    <property type="evidence" value="ECO:0007669"/>
    <property type="project" value="InterPro"/>
</dbReference>
<keyword evidence="5" id="KW-0560">Oxidoreductase</keyword>
<keyword evidence="2" id="KW-0285">Flavoprotein</keyword>
<dbReference type="InterPro" id="IPR035587">
    <property type="entry name" value="DUS-like_FMN-bd"/>
</dbReference>
<dbReference type="EMBL" id="JI171950">
    <property type="protein sequence ID" value="ADY45486.1"/>
    <property type="molecule type" value="mRNA"/>
</dbReference>
<evidence type="ECO:0000256" key="4">
    <source>
        <dbReference type="ARBA" id="ARBA00022694"/>
    </source>
</evidence>
<accession>F1L5T2</accession>
<dbReference type="InterPro" id="IPR013785">
    <property type="entry name" value="Aldolase_TIM"/>
</dbReference>
<dbReference type="GO" id="GO:0005737">
    <property type="term" value="C:cytoplasm"/>
    <property type="evidence" value="ECO:0007669"/>
    <property type="project" value="TreeGrafter"/>
</dbReference>
<proteinExistence type="evidence at transcript level"/>
<evidence type="ECO:0000256" key="5">
    <source>
        <dbReference type="ARBA" id="ARBA00023002"/>
    </source>
</evidence>
<dbReference type="GO" id="GO:0017150">
    <property type="term" value="F:tRNA dihydrouridine synthase activity"/>
    <property type="evidence" value="ECO:0007669"/>
    <property type="project" value="InterPro"/>
</dbReference>
<dbReference type="PANTHER" id="PTHR45936:SF1">
    <property type="entry name" value="TRNA-DIHYDROURIDINE(20) SYNTHASE [NAD(P)+]-LIKE"/>
    <property type="match status" value="1"/>
</dbReference>
<evidence type="ECO:0000256" key="1">
    <source>
        <dbReference type="ARBA" id="ARBA00001917"/>
    </source>
</evidence>
<protein>
    <submittedName>
        <fullName evidence="7">tRNA-dihydrouridine synthase 2-like protein</fullName>
    </submittedName>
</protein>
<dbReference type="PROSITE" id="PS01136">
    <property type="entry name" value="UPF0034"/>
    <property type="match status" value="1"/>
</dbReference>
<dbReference type="AlphaFoldDB" id="F1L5T2"/>
<organism evidence="7">
    <name type="scientific">Ascaris suum</name>
    <name type="common">Pig roundworm</name>
    <name type="synonym">Ascaris lumbricoides</name>
    <dbReference type="NCBI Taxonomy" id="6253"/>
    <lineage>
        <taxon>Eukaryota</taxon>
        <taxon>Metazoa</taxon>
        <taxon>Ecdysozoa</taxon>
        <taxon>Nematoda</taxon>
        <taxon>Chromadorea</taxon>
        <taxon>Rhabditida</taxon>
        <taxon>Spirurina</taxon>
        <taxon>Ascaridomorpha</taxon>
        <taxon>Ascaridoidea</taxon>
        <taxon>Ascarididae</taxon>
        <taxon>Ascaris</taxon>
    </lineage>
</organism>
<keyword evidence="3" id="KW-0288">FMN</keyword>
<evidence type="ECO:0000256" key="3">
    <source>
        <dbReference type="ARBA" id="ARBA00022643"/>
    </source>
</evidence>
<reference evidence="7" key="1">
    <citation type="journal article" date="2011" name="Genome Res.">
        <title>Deep small RNA sequencing from the nematode Ascaris reveals conservation, functional diversification, and novel developmental profiles.</title>
        <authorList>
            <person name="Wang J."/>
            <person name="Czech B."/>
            <person name="Crunk A."/>
            <person name="Wallace A."/>
            <person name="Mitreva M."/>
            <person name="Hannon G.J."/>
            <person name="Davis R.E."/>
        </authorList>
    </citation>
    <scope>NUCLEOTIDE SEQUENCE</scope>
</reference>
<dbReference type="SUPFAM" id="SSF51395">
    <property type="entry name" value="FMN-linked oxidoreductases"/>
    <property type="match status" value="1"/>
</dbReference>
<name>F1L5T2_ASCSU</name>
<dbReference type="InterPro" id="IPR052582">
    <property type="entry name" value="tRNA-DUS-like"/>
</dbReference>
<evidence type="ECO:0000259" key="6">
    <source>
        <dbReference type="Pfam" id="PF01207"/>
    </source>
</evidence>
<evidence type="ECO:0000313" key="7">
    <source>
        <dbReference type="EMBL" id="ADY45486.1"/>
    </source>
</evidence>
<dbReference type="InterPro" id="IPR018517">
    <property type="entry name" value="tRNA_hU_synthase_CS"/>
</dbReference>
<sequence length="158" mass="17709">MPMPPSCDASAFYTDKTILAPMVRAGRTPLRLLALEYGADLVYTEEIVDQRLLNSRRIVNDVLHTVDYVIEEDVVLRVATERERNKCVLQVGTNNGDRIAAVAKKVHDDIAAIDVNMGCPKLFSLTGGMGAALLTQPDKIKEMHQRFRNRKRTPHAHK</sequence>
<comment type="cofactor">
    <cofactor evidence="1">
        <name>FMN</name>
        <dbReference type="ChEBI" id="CHEBI:58210"/>
    </cofactor>
</comment>